<evidence type="ECO:0000313" key="20">
    <source>
        <dbReference type="EMBL" id="KIM97669.1"/>
    </source>
</evidence>
<dbReference type="GO" id="GO:0008236">
    <property type="term" value="F:serine-type peptidase activity"/>
    <property type="evidence" value="ECO:0007669"/>
    <property type="project" value="UniProtKB-KW"/>
</dbReference>
<evidence type="ECO:0000256" key="3">
    <source>
        <dbReference type="ARBA" id="ARBA00004576"/>
    </source>
</evidence>
<dbReference type="GO" id="GO:0005886">
    <property type="term" value="C:plasma membrane"/>
    <property type="evidence" value="ECO:0007669"/>
    <property type="project" value="TreeGrafter"/>
</dbReference>
<dbReference type="GO" id="GO:0008239">
    <property type="term" value="F:dipeptidyl-peptidase activity"/>
    <property type="evidence" value="ECO:0007669"/>
    <property type="project" value="UniProtKB-EC"/>
</dbReference>
<dbReference type="OrthoDB" id="16520at2759"/>
<proteinExistence type="inferred from homology"/>
<evidence type="ECO:0000256" key="4">
    <source>
        <dbReference type="ARBA" id="ARBA00006150"/>
    </source>
</evidence>
<evidence type="ECO:0000256" key="13">
    <source>
        <dbReference type="ARBA" id="ARBA00022989"/>
    </source>
</evidence>
<gene>
    <name evidence="20" type="ORF">OIDMADRAFT_43612</name>
</gene>
<dbReference type="GO" id="GO:0005774">
    <property type="term" value="C:vacuolar membrane"/>
    <property type="evidence" value="ECO:0007669"/>
    <property type="project" value="UniProtKB-SubCell"/>
</dbReference>
<keyword evidence="10" id="KW-0378">Hydrolase</keyword>
<keyword evidence="14 17" id="KW-0472">Membrane</keyword>
<keyword evidence="13 17" id="KW-1133">Transmembrane helix</keyword>
<dbReference type="InterPro" id="IPR050278">
    <property type="entry name" value="Serine_Prot_S9B/DPPIV"/>
</dbReference>
<keyword evidence="11" id="KW-0720">Serine protease</keyword>
<evidence type="ECO:0000256" key="5">
    <source>
        <dbReference type="ARBA" id="ARBA00012062"/>
    </source>
</evidence>
<name>A0A0C3H2R3_OIDMZ</name>
<reference evidence="21" key="2">
    <citation type="submission" date="2015-01" db="EMBL/GenBank/DDBJ databases">
        <title>Evolutionary Origins and Diversification of the Mycorrhizal Mutualists.</title>
        <authorList>
            <consortium name="DOE Joint Genome Institute"/>
            <consortium name="Mycorrhizal Genomics Consortium"/>
            <person name="Kohler A."/>
            <person name="Kuo A."/>
            <person name="Nagy L.G."/>
            <person name="Floudas D."/>
            <person name="Copeland A."/>
            <person name="Barry K.W."/>
            <person name="Cichocki N."/>
            <person name="Veneault-Fourrey C."/>
            <person name="LaButti K."/>
            <person name="Lindquist E.A."/>
            <person name="Lipzen A."/>
            <person name="Lundell T."/>
            <person name="Morin E."/>
            <person name="Murat C."/>
            <person name="Riley R."/>
            <person name="Ohm R."/>
            <person name="Sun H."/>
            <person name="Tunlid A."/>
            <person name="Henrissat B."/>
            <person name="Grigoriev I.V."/>
            <person name="Hibbett D.S."/>
            <person name="Martin F."/>
        </authorList>
    </citation>
    <scope>NUCLEOTIDE SEQUENCE [LARGE SCALE GENOMIC DNA]</scope>
    <source>
        <strain evidence="21">Zn</strain>
    </source>
</reference>
<keyword evidence="21" id="KW-1185">Reference proteome</keyword>
<keyword evidence="12" id="KW-0735">Signal-anchor</keyword>
<dbReference type="EC" id="3.4.14.5" evidence="5"/>
<dbReference type="Gene3D" id="2.140.10.30">
    <property type="entry name" value="Dipeptidylpeptidase IV, N-terminal domain"/>
    <property type="match status" value="1"/>
</dbReference>
<accession>A0A0C3H2R3</accession>
<dbReference type="AlphaFoldDB" id="A0A0C3H2R3"/>
<feature type="domain" description="Peptidase S9 prolyl oligopeptidase catalytic" evidence="18">
    <location>
        <begin position="708"/>
        <end position="912"/>
    </location>
</feature>
<keyword evidence="7" id="KW-0926">Vacuole</keyword>
<evidence type="ECO:0000256" key="9">
    <source>
        <dbReference type="ARBA" id="ARBA00022692"/>
    </source>
</evidence>
<feature type="region of interest" description="Disordered" evidence="16">
    <location>
        <begin position="1"/>
        <end position="34"/>
    </location>
</feature>
<feature type="compositionally biased region" description="Polar residues" evidence="16">
    <location>
        <begin position="76"/>
        <end position="86"/>
    </location>
</feature>
<feature type="domain" description="Dipeptidylpeptidase IV N-terminal" evidence="19">
    <location>
        <begin position="249"/>
        <end position="624"/>
    </location>
</feature>
<keyword evidence="15" id="KW-0325">Glycoprotein</keyword>
<evidence type="ECO:0000256" key="14">
    <source>
        <dbReference type="ARBA" id="ARBA00023136"/>
    </source>
</evidence>
<evidence type="ECO:0000256" key="15">
    <source>
        <dbReference type="ARBA" id="ARBA00023180"/>
    </source>
</evidence>
<dbReference type="Gene3D" id="3.40.50.1820">
    <property type="entry name" value="alpha/beta hydrolase"/>
    <property type="match status" value="1"/>
</dbReference>
<dbReference type="GO" id="GO:0006508">
    <property type="term" value="P:proteolysis"/>
    <property type="evidence" value="ECO:0007669"/>
    <property type="project" value="UniProtKB-KW"/>
</dbReference>
<feature type="compositionally biased region" description="Polar residues" evidence="16">
    <location>
        <begin position="11"/>
        <end position="34"/>
    </location>
</feature>
<dbReference type="HOGENOM" id="CLU_006105_0_1_1"/>
<dbReference type="EMBL" id="KN832881">
    <property type="protein sequence ID" value="KIM97669.1"/>
    <property type="molecule type" value="Genomic_DNA"/>
</dbReference>
<dbReference type="STRING" id="913774.A0A0C3H2R3"/>
<evidence type="ECO:0000256" key="10">
    <source>
        <dbReference type="ARBA" id="ARBA00022801"/>
    </source>
</evidence>
<evidence type="ECO:0000256" key="6">
    <source>
        <dbReference type="ARBA" id="ARBA00022438"/>
    </source>
</evidence>
<dbReference type="InParanoid" id="A0A0C3H2R3"/>
<evidence type="ECO:0000256" key="7">
    <source>
        <dbReference type="ARBA" id="ARBA00022554"/>
    </source>
</evidence>
<evidence type="ECO:0000259" key="18">
    <source>
        <dbReference type="Pfam" id="PF00326"/>
    </source>
</evidence>
<keyword evidence="8" id="KW-0645">Protease</keyword>
<dbReference type="FunCoup" id="A0A0C3H2R3">
    <property type="interactions" value="332"/>
</dbReference>
<evidence type="ECO:0000256" key="12">
    <source>
        <dbReference type="ARBA" id="ARBA00022968"/>
    </source>
</evidence>
<reference evidence="20 21" key="1">
    <citation type="submission" date="2014-04" db="EMBL/GenBank/DDBJ databases">
        <authorList>
            <consortium name="DOE Joint Genome Institute"/>
            <person name="Kuo A."/>
            <person name="Martino E."/>
            <person name="Perotto S."/>
            <person name="Kohler A."/>
            <person name="Nagy L.G."/>
            <person name="Floudas D."/>
            <person name="Copeland A."/>
            <person name="Barry K.W."/>
            <person name="Cichocki N."/>
            <person name="Veneault-Fourrey C."/>
            <person name="LaButti K."/>
            <person name="Lindquist E.A."/>
            <person name="Lipzen A."/>
            <person name="Lundell T."/>
            <person name="Morin E."/>
            <person name="Murat C."/>
            <person name="Sun H."/>
            <person name="Tunlid A."/>
            <person name="Henrissat B."/>
            <person name="Grigoriev I.V."/>
            <person name="Hibbett D.S."/>
            <person name="Martin F."/>
            <person name="Nordberg H.P."/>
            <person name="Cantor M.N."/>
            <person name="Hua S.X."/>
        </authorList>
    </citation>
    <scope>NUCLEOTIDE SEQUENCE [LARGE SCALE GENOMIC DNA]</scope>
    <source>
        <strain evidence="20 21">Zn</strain>
    </source>
</reference>
<keyword evidence="9 17" id="KW-0812">Transmembrane</keyword>
<comment type="subcellular location">
    <subcellularLocation>
        <location evidence="3">Vacuole membrane</location>
        <topology evidence="3">Single-pass type II membrane protein</topology>
    </subcellularLocation>
</comment>
<dbReference type="SUPFAM" id="SSF53474">
    <property type="entry name" value="alpha/beta-Hydrolases"/>
    <property type="match status" value="1"/>
</dbReference>
<evidence type="ECO:0000256" key="16">
    <source>
        <dbReference type="SAM" id="MobiDB-lite"/>
    </source>
</evidence>
<keyword evidence="6" id="KW-0031">Aminopeptidase</keyword>
<evidence type="ECO:0000256" key="8">
    <source>
        <dbReference type="ARBA" id="ARBA00022670"/>
    </source>
</evidence>
<dbReference type="InterPro" id="IPR002469">
    <property type="entry name" value="Peptidase_S9B_N"/>
</dbReference>
<comment type="catalytic activity">
    <reaction evidence="1">
        <text>Release of an N-terminal dipeptide, Xaa-Yaa-|-Zaa-, from a polypeptide, preferentially when Yaa is Pro, provided Zaa is neither Pro nor hydroxyproline.</text>
        <dbReference type="EC" id="3.4.14.5"/>
    </reaction>
</comment>
<dbReference type="SUPFAM" id="SSF82171">
    <property type="entry name" value="DPP6 N-terminal domain-like"/>
    <property type="match status" value="1"/>
</dbReference>
<feature type="transmembrane region" description="Helical" evidence="17">
    <location>
        <begin position="118"/>
        <end position="139"/>
    </location>
</feature>
<feature type="region of interest" description="Disordered" evidence="16">
    <location>
        <begin position="46"/>
        <end position="101"/>
    </location>
</feature>
<dbReference type="InterPro" id="IPR001375">
    <property type="entry name" value="Peptidase_S9_cat"/>
</dbReference>
<dbReference type="FunFam" id="3.40.50.1820:FF:000003">
    <property type="entry name" value="Dipeptidyl peptidase 4"/>
    <property type="match status" value="1"/>
</dbReference>
<evidence type="ECO:0000259" key="19">
    <source>
        <dbReference type="Pfam" id="PF00930"/>
    </source>
</evidence>
<evidence type="ECO:0000256" key="1">
    <source>
        <dbReference type="ARBA" id="ARBA00001257"/>
    </source>
</evidence>
<protein>
    <recommendedName>
        <fullName evidence="5">dipeptidyl-peptidase IV</fullName>
        <ecNumber evidence="5">3.4.14.5</ecNumber>
    </recommendedName>
</protein>
<comment type="function">
    <text evidence="2">Type IV dipeptidyl-peptidase which removes N-terminal dipeptides sequentially from polypeptides having unsubstituted N-termini provided that the penultimate residue is proline.</text>
</comment>
<organism evidence="20 21">
    <name type="scientific">Oidiodendron maius (strain Zn)</name>
    <dbReference type="NCBI Taxonomy" id="913774"/>
    <lineage>
        <taxon>Eukaryota</taxon>
        <taxon>Fungi</taxon>
        <taxon>Dikarya</taxon>
        <taxon>Ascomycota</taxon>
        <taxon>Pezizomycotina</taxon>
        <taxon>Leotiomycetes</taxon>
        <taxon>Leotiomycetes incertae sedis</taxon>
        <taxon>Myxotrichaceae</taxon>
        <taxon>Oidiodendron</taxon>
    </lineage>
</organism>
<dbReference type="Pfam" id="PF00326">
    <property type="entry name" value="Peptidase_S9"/>
    <property type="match status" value="1"/>
</dbReference>
<dbReference type="Proteomes" id="UP000054321">
    <property type="component" value="Unassembled WGS sequence"/>
</dbReference>
<dbReference type="Pfam" id="PF00930">
    <property type="entry name" value="DPPIV_N"/>
    <property type="match status" value="1"/>
</dbReference>
<evidence type="ECO:0000313" key="21">
    <source>
        <dbReference type="Proteomes" id="UP000054321"/>
    </source>
</evidence>
<dbReference type="InterPro" id="IPR029058">
    <property type="entry name" value="AB_hydrolase_fold"/>
</dbReference>
<dbReference type="GO" id="GO:0004177">
    <property type="term" value="F:aminopeptidase activity"/>
    <property type="evidence" value="ECO:0007669"/>
    <property type="project" value="UniProtKB-KW"/>
</dbReference>
<evidence type="ECO:0000256" key="11">
    <source>
        <dbReference type="ARBA" id="ARBA00022825"/>
    </source>
</evidence>
<dbReference type="PANTHER" id="PTHR11731">
    <property type="entry name" value="PROTEASE FAMILY S9B,C DIPEPTIDYL-PEPTIDASE IV-RELATED"/>
    <property type="match status" value="1"/>
</dbReference>
<sequence>MAGPDEEAAQLLTNGQEEQSRLSNETISEASTTSLVFERIGERVVAAGEKPMNSHGQVETPKHHKRRQSIPYTDEGQFNSDPTNNSLDDEESGDALETGPFLNGDVTVKSVDRGFRRLIWIVGGIFIGAWLVALALFLFTQAYRHSSEAPHDPTATATRGNGKKITLDQVVGQQWRPRKQSISWIEGANGEDGLLLEQGVAGKDYLVVEDVRASKPGEDAVSLETTTLMKNGYFRFKEEGLSSRYVYPSKDLKKVLVATDIQSNWRHSFYARYWIFDVETQTAQPLDPADKDGRVQLASWSPQSDAIVFVKDNNLFLRKLSASSVTRITTDGGPNYFYGVPDWVYEEEVFGGNSATWWAEDGKYLAFLRTNESEVPEYPIQYFMSRPSGKQPRPGEENYPEVRQIKYPKAGAPNPTVDLLFYDVGKGDVFEVKVAGAFEPDNLLITEVIWAGSTGKALVRETNRESDVLRMVLVDVATRTGKTVRNQDVQKLDGGWFEVSQDTRYIPADPSNGRPQDGYIDTVIYENNDHLGYFTPLDNPVPIMLTSGNWEVVEAPSAVDLKKNLVYFVSTKESPIQRQVYSVNLNGSDIQPLTNVSNEGYYDVSFSSGAGYAFLSYDGPNIPWQKVISTPSNSNHYDNVVEENTGLADMAKKHELPIQIYSTVNVDGFDLQVVERRPPHFDEKKKYPVLFYLYGGPGSQTVSKRFTVDFQAYVAANLGYIVVTVDGRGTGWIGRKARTIIRGNLGYYEAYDQIATAKIWAAKKYVDASRLAIWGWSYGGFMTLKVLEQDGGQTFSYGMAVAPVTDWRYYDSVYTERYMHMPQHNQQGYDNSSIHNTTALRENVRFLIMHGVADDNVHMQNTLTLLDKLDIAGVENYDVHVFPDSDHGIFFHNANRIVYDKLSNWIVNAFNGEWLRTANAVPLDIEKRKRGMGV</sequence>
<evidence type="ECO:0000256" key="17">
    <source>
        <dbReference type="SAM" id="Phobius"/>
    </source>
</evidence>
<evidence type="ECO:0000256" key="2">
    <source>
        <dbReference type="ARBA" id="ARBA00002218"/>
    </source>
</evidence>
<dbReference type="PANTHER" id="PTHR11731:SF200">
    <property type="entry name" value="DIPEPTIDYL PEPTIDASE 10, ISOFORM B"/>
    <property type="match status" value="1"/>
</dbReference>
<comment type="similarity">
    <text evidence="4">Belongs to the peptidase S9B family.</text>
</comment>